<sequence length="1090" mass="119466">MSLPEGGGGTFALPSPTHAHQMDVTSAVRSLRRSISRSPSRFLSRASSRNPDGFTPASPQSPCRRFRLTPSRQIDHHLASTAHSLSHSTPASAPPAHPATAPPATTLTPLRPSSKLSLRSSAKAARTSPSRQLGGRARPAPRSPLRRALNASQEQTPAPTQRSLFSTPELPMGQENNVQKLHASEPTHQRTPDRSSRHSLHLDVSGSSGTAFLKALDVKAEIAPTSAGGLKRNDAMMNLDQPYQGSPVPKRRSMHGASNPEPTSERSIFEGSSSPAANTASFTIHEDSNAGTPEEPTNSNNMDRSETQAAPPTPSPGFSKRPSSMRKSSMLPRYGEKTSWGKRFGQRHLAKLENEAVSTPPRTRTPIFTANFEPPTVGPLFGSTTPIGNPPTQSTSIFQFAENKNAAGHHPLAQSTTLSASSSGNSLTEETSSAMPAPPLFNRASLHPFSQSLPLGAERPSNGYSTIQQSTPAPGSLLYQGAFGSTGMVSKFNRNPEQVEKKIVPPDTPCKPWRRPSERFYTYPSAATPCSNRKTKSNNRNSFAGISSLTFQPPADASQSRDDKTDQEPSIFGRRSIFSRTIRHADVDGDVKLSDDSNYETAALFGTPTKNGLTTSFSNLSNLSELSENCSDDSLDSPSANRRSNGTRDSLSSAMRPIGTASPLADSRTPRTPQELFLPENTSQLSISNNKLSPATPTTQRDFRSSTATFSTPVHDDFRASTMALEPALQSRFDKVEHLSEEGEFSVIFKVTEKSEPLDFSLSRRQSPSSMKEQIFVVKKTKQPYHGRRDRERKIREATILRALRDNEHIVQYVADWEVNDHLYIQTELCENGSLKNFLDLNGDKGRVDDFCIFKILLDLTMGLREIHAAGFMHLDMKPANVFITFEGDVKIGDFGLARELTDCSPLDMEGDREYMAPEMLHGEFSPSSDIFSLGLMMVESITNCYVPGNGEVWHRLRNDDLSFVPSLAWSVSCETNPERSNHYSTGTTSDSVYNAADLFGSHKRSELLEPPVFMADPDHPESLRALVEWMISSQSHRRPTPDQLLNVGSLQWVAQRRKAPATVFEGRWGPMDLGRNAEIEIVDTEMTGV</sequence>
<feature type="compositionally biased region" description="Low complexity" evidence="6">
    <location>
        <begin position="415"/>
        <end position="428"/>
    </location>
</feature>
<evidence type="ECO:0000256" key="3">
    <source>
        <dbReference type="ARBA" id="ARBA00022777"/>
    </source>
</evidence>
<dbReference type="RefSeq" id="XP_046113860.1">
    <property type="nucleotide sequence ID" value="XM_046266271.1"/>
</dbReference>
<dbReference type="GO" id="GO:0005524">
    <property type="term" value="F:ATP binding"/>
    <property type="evidence" value="ECO:0007669"/>
    <property type="project" value="UniProtKB-KW"/>
</dbReference>
<dbReference type="InterPro" id="IPR008271">
    <property type="entry name" value="Ser/Thr_kinase_AS"/>
</dbReference>
<keyword evidence="3" id="KW-0418">Kinase</keyword>
<evidence type="ECO:0000256" key="1">
    <source>
        <dbReference type="ARBA" id="ARBA00022679"/>
    </source>
</evidence>
<dbReference type="PROSITE" id="PS00108">
    <property type="entry name" value="PROTEIN_KINASE_ST"/>
    <property type="match status" value="1"/>
</dbReference>
<evidence type="ECO:0000256" key="6">
    <source>
        <dbReference type="SAM" id="MobiDB-lite"/>
    </source>
</evidence>
<comment type="caution">
    <text evidence="8">The sequence shown here is derived from an EMBL/GenBank/DDBJ whole genome shotgun (WGS) entry which is preliminary data.</text>
</comment>
<evidence type="ECO:0000313" key="8">
    <source>
        <dbReference type="EMBL" id="KAG9249936.1"/>
    </source>
</evidence>
<feature type="region of interest" description="Disordered" evidence="6">
    <location>
        <begin position="626"/>
        <end position="712"/>
    </location>
</feature>
<feature type="region of interest" description="Disordered" evidence="6">
    <location>
        <begin position="228"/>
        <end position="342"/>
    </location>
</feature>
<evidence type="ECO:0000259" key="7">
    <source>
        <dbReference type="PROSITE" id="PS50011"/>
    </source>
</evidence>
<dbReference type="Pfam" id="PF00069">
    <property type="entry name" value="Pkinase"/>
    <property type="match status" value="1"/>
</dbReference>
<gene>
    <name evidence="8" type="ORF">F5Z01DRAFT_695897</name>
</gene>
<dbReference type="GO" id="GO:0005737">
    <property type="term" value="C:cytoplasm"/>
    <property type="evidence" value="ECO:0007669"/>
    <property type="project" value="TreeGrafter"/>
</dbReference>
<reference evidence="8" key="1">
    <citation type="journal article" date="2021" name="IMA Fungus">
        <title>Genomic characterization of three marine fungi, including Emericellopsis atlantica sp. nov. with signatures of a generalist lifestyle and marine biomass degradation.</title>
        <authorList>
            <person name="Hagestad O.C."/>
            <person name="Hou L."/>
            <person name="Andersen J.H."/>
            <person name="Hansen E.H."/>
            <person name="Altermark B."/>
            <person name="Li C."/>
            <person name="Kuhnert E."/>
            <person name="Cox R.J."/>
            <person name="Crous P.W."/>
            <person name="Spatafora J.W."/>
            <person name="Lail K."/>
            <person name="Amirebrahimi M."/>
            <person name="Lipzen A."/>
            <person name="Pangilinan J."/>
            <person name="Andreopoulos W."/>
            <person name="Hayes R.D."/>
            <person name="Ng V."/>
            <person name="Grigoriev I.V."/>
            <person name="Jackson S.A."/>
            <person name="Sutton T.D.S."/>
            <person name="Dobson A.D.W."/>
            <person name="Rama T."/>
        </authorList>
    </citation>
    <scope>NUCLEOTIDE SEQUENCE</scope>
    <source>
        <strain evidence="8">TS7</strain>
    </source>
</reference>
<keyword evidence="4" id="KW-0067">ATP-binding</keyword>
<dbReference type="Gene3D" id="1.10.510.10">
    <property type="entry name" value="Transferase(Phosphotransferase) domain 1"/>
    <property type="match status" value="1"/>
</dbReference>
<protein>
    <recommendedName>
        <fullName evidence="7">Protein kinase domain-containing protein</fullName>
    </recommendedName>
</protein>
<feature type="compositionally biased region" description="Low complexity" evidence="6">
    <location>
        <begin position="319"/>
        <end position="332"/>
    </location>
</feature>
<dbReference type="InterPro" id="IPR000719">
    <property type="entry name" value="Prot_kinase_dom"/>
</dbReference>
<organism evidence="8 9">
    <name type="scientific">Emericellopsis atlantica</name>
    <dbReference type="NCBI Taxonomy" id="2614577"/>
    <lineage>
        <taxon>Eukaryota</taxon>
        <taxon>Fungi</taxon>
        <taxon>Dikarya</taxon>
        <taxon>Ascomycota</taxon>
        <taxon>Pezizomycotina</taxon>
        <taxon>Sordariomycetes</taxon>
        <taxon>Hypocreomycetidae</taxon>
        <taxon>Hypocreales</taxon>
        <taxon>Bionectriaceae</taxon>
        <taxon>Emericellopsis</taxon>
    </lineage>
</organism>
<keyword evidence="9" id="KW-1185">Reference proteome</keyword>
<dbReference type="PANTHER" id="PTHR11042:SF196">
    <property type="entry name" value="MITOSIS INHIBITOR PROTEIN KINASE SWE1"/>
    <property type="match status" value="1"/>
</dbReference>
<feature type="compositionally biased region" description="Low complexity" evidence="6">
    <location>
        <begin position="36"/>
        <end position="45"/>
    </location>
</feature>
<dbReference type="InterPro" id="IPR050339">
    <property type="entry name" value="CC_SR_Kinase"/>
</dbReference>
<feature type="compositionally biased region" description="Basic and acidic residues" evidence="6">
    <location>
        <begin position="182"/>
        <end position="196"/>
    </location>
</feature>
<dbReference type="EMBL" id="MU251287">
    <property type="protein sequence ID" value="KAG9249936.1"/>
    <property type="molecule type" value="Genomic_DNA"/>
</dbReference>
<evidence type="ECO:0000313" key="9">
    <source>
        <dbReference type="Proteomes" id="UP000887229"/>
    </source>
</evidence>
<feature type="compositionally biased region" description="Polar residues" evidence="6">
    <location>
        <begin position="680"/>
        <end position="712"/>
    </location>
</feature>
<dbReference type="SMART" id="SM00220">
    <property type="entry name" value="S_TKc"/>
    <property type="match status" value="1"/>
</dbReference>
<evidence type="ECO:0000256" key="4">
    <source>
        <dbReference type="ARBA" id="ARBA00022840"/>
    </source>
</evidence>
<evidence type="ECO:0000256" key="2">
    <source>
        <dbReference type="ARBA" id="ARBA00022741"/>
    </source>
</evidence>
<feature type="region of interest" description="Disordered" evidence="6">
    <location>
        <begin position="82"/>
        <end position="203"/>
    </location>
</feature>
<dbReference type="Gene3D" id="3.30.200.20">
    <property type="entry name" value="Phosphorylase Kinase, domain 1"/>
    <property type="match status" value="1"/>
</dbReference>
<feature type="region of interest" description="Disordered" evidence="6">
    <location>
        <begin position="1"/>
        <end position="65"/>
    </location>
</feature>
<feature type="compositionally biased region" description="Polar residues" evidence="6">
    <location>
        <begin position="289"/>
        <end position="310"/>
    </location>
</feature>
<dbReference type="SUPFAM" id="SSF56112">
    <property type="entry name" value="Protein kinase-like (PK-like)"/>
    <property type="match status" value="1"/>
</dbReference>
<feature type="compositionally biased region" description="Polar residues" evidence="6">
    <location>
        <begin position="150"/>
        <end position="166"/>
    </location>
</feature>
<dbReference type="GO" id="GO:0005634">
    <property type="term" value="C:nucleus"/>
    <property type="evidence" value="ECO:0007669"/>
    <property type="project" value="TreeGrafter"/>
</dbReference>
<proteinExistence type="inferred from homology"/>
<comment type="similarity">
    <text evidence="5">Belongs to the protein kinase superfamily. Ser/Thr protein kinase family. GCN2 subfamily.</text>
</comment>
<feature type="region of interest" description="Disordered" evidence="6">
    <location>
        <begin position="496"/>
        <end position="575"/>
    </location>
</feature>
<name>A0A9P7ZDX4_9HYPO</name>
<dbReference type="AlphaFoldDB" id="A0A9P7ZDX4"/>
<dbReference type="PROSITE" id="PS50011">
    <property type="entry name" value="PROTEIN_KINASE_DOM"/>
    <property type="match status" value="1"/>
</dbReference>
<feature type="region of interest" description="Disordered" evidence="6">
    <location>
        <begin position="415"/>
        <end position="438"/>
    </location>
</feature>
<keyword evidence="1" id="KW-0808">Transferase</keyword>
<dbReference type="GO" id="GO:0004713">
    <property type="term" value="F:protein tyrosine kinase activity"/>
    <property type="evidence" value="ECO:0007669"/>
    <property type="project" value="TreeGrafter"/>
</dbReference>
<feature type="compositionally biased region" description="Polar residues" evidence="6">
    <location>
        <begin position="636"/>
        <end position="653"/>
    </location>
</feature>
<feature type="compositionally biased region" description="Gly residues" evidence="6">
    <location>
        <begin position="1"/>
        <end position="10"/>
    </location>
</feature>
<feature type="compositionally biased region" description="Pro residues" evidence="6">
    <location>
        <begin position="92"/>
        <end position="101"/>
    </location>
</feature>
<dbReference type="Proteomes" id="UP000887229">
    <property type="component" value="Unassembled WGS sequence"/>
</dbReference>
<feature type="domain" description="Protein kinase" evidence="7">
    <location>
        <begin position="734"/>
        <end position="1054"/>
    </location>
</feature>
<dbReference type="PANTHER" id="PTHR11042">
    <property type="entry name" value="EUKARYOTIC TRANSLATION INITIATION FACTOR 2-ALPHA KINASE EIF2-ALPHA KINASE -RELATED"/>
    <property type="match status" value="1"/>
</dbReference>
<feature type="compositionally biased region" description="Low complexity" evidence="6">
    <location>
        <begin position="102"/>
        <end position="140"/>
    </location>
</feature>
<dbReference type="GO" id="GO:0110031">
    <property type="term" value="P:negative regulation of G2/MI transition of meiotic cell cycle"/>
    <property type="evidence" value="ECO:0007669"/>
    <property type="project" value="TreeGrafter"/>
</dbReference>
<feature type="compositionally biased region" description="Polar residues" evidence="6">
    <location>
        <begin position="269"/>
        <end position="282"/>
    </location>
</feature>
<dbReference type="InterPro" id="IPR011009">
    <property type="entry name" value="Kinase-like_dom_sf"/>
</dbReference>
<dbReference type="OrthoDB" id="5337378at2759"/>
<dbReference type="GeneID" id="70297174"/>
<keyword evidence="2" id="KW-0547">Nucleotide-binding</keyword>
<accession>A0A9P7ZDX4</accession>
<feature type="compositionally biased region" description="Low complexity" evidence="6">
    <location>
        <begin position="82"/>
        <end position="91"/>
    </location>
</feature>
<evidence type="ECO:0000256" key="5">
    <source>
        <dbReference type="ARBA" id="ARBA00037982"/>
    </source>
</evidence>